<proteinExistence type="predicted"/>
<organism evidence="1 2">
    <name type="scientific">Azospira oryzae</name>
    <dbReference type="NCBI Taxonomy" id="146939"/>
    <lineage>
        <taxon>Bacteria</taxon>
        <taxon>Pseudomonadati</taxon>
        <taxon>Pseudomonadota</taxon>
        <taxon>Betaproteobacteria</taxon>
        <taxon>Rhodocyclales</taxon>
        <taxon>Rhodocyclaceae</taxon>
        <taxon>Azospira</taxon>
    </lineage>
</organism>
<protein>
    <recommendedName>
        <fullName evidence="3">Endonuclease</fullName>
    </recommendedName>
</protein>
<comment type="caution">
    <text evidence="1">The sequence shown here is derived from an EMBL/GenBank/DDBJ whole genome shotgun (WGS) entry which is preliminary data.</text>
</comment>
<accession>A0ABY0IPD4</accession>
<gene>
    <name evidence="1" type="ORF">EV678_0213</name>
</gene>
<dbReference type="RefSeq" id="WP_207222129.1">
    <property type="nucleotide sequence ID" value="NZ_SHKM01000001.1"/>
</dbReference>
<evidence type="ECO:0008006" key="3">
    <source>
        <dbReference type="Google" id="ProtNLM"/>
    </source>
</evidence>
<evidence type="ECO:0000313" key="2">
    <source>
        <dbReference type="Proteomes" id="UP000292136"/>
    </source>
</evidence>
<sequence>MGKAKKETSKSTTPTATAYEVAIEKIFFKYYKRGDVEVQFRKSDIDDVADDEEVKAANSGKKLSNPPALVYEFRSRRALPPAIAKTANEGFEWGIELDGKSRYVFKQMRGMLIEPRPDMAAIPIPDATPEIVEQYALDDEQALLAKIRYNRLIDIFLCIATYSLQNHLRTSAEMRPEKGSRSQIEIDEIYVGVDKKGQHYVIPVQAKGGKDKLSKMQSRQDIAWCKQRLPELECRAISAQFVGDEIVLFLLKEEGEDIKVEEEKRYKLFRSDKSEVPNGRRS</sequence>
<name>A0ABY0IPD4_9RHOO</name>
<evidence type="ECO:0000313" key="1">
    <source>
        <dbReference type="EMBL" id="RZT89428.1"/>
    </source>
</evidence>
<dbReference type="EMBL" id="SHKM01000001">
    <property type="protein sequence ID" value="RZT89428.1"/>
    <property type="molecule type" value="Genomic_DNA"/>
</dbReference>
<reference evidence="1 2" key="1">
    <citation type="submission" date="2019-02" db="EMBL/GenBank/DDBJ databases">
        <title>Genomic Encyclopedia of Type Strains, Phase IV (KMG-IV): sequencing the most valuable type-strain genomes for metagenomic binning, comparative biology and taxonomic classification.</title>
        <authorList>
            <person name="Goeker M."/>
        </authorList>
    </citation>
    <scope>NUCLEOTIDE SEQUENCE [LARGE SCALE GENOMIC DNA]</scope>
    <source>
        <strain evidence="1 2">DSM 21223</strain>
    </source>
</reference>
<keyword evidence="2" id="KW-1185">Reference proteome</keyword>
<dbReference type="Proteomes" id="UP000292136">
    <property type="component" value="Unassembled WGS sequence"/>
</dbReference>